<feature type="transmembrane region" description="Helical" evidence="1">
    <location>
        <begin position="307"/>
        <end position="324"/>
    </location>
</feature>
<feature type="transmembrane region" description="Helical" evidence="1">
    <location>
        <begin position="109"/>
        <end position="128"/>
    </location>
</feature>
<keyword evidence="1" id="KW-0812">Transmembrane</keyword>
<accession>A0A7N2R463</accession>
<evidence type="ECO:0000256" key="1">
    <source>
        <dbReference type="SAM" id="Phobius"/>
    </source>
</evidence>
<dbReference type="EnsemblPlants" id="QL05p006128:mrna">
    <property type="protein sequence ID" value="QL05p006128:mrna:CDS:1"/>
    <property type="gene ID" value="QL05p006128"/>
</dbReference>
<feature type="transmembrane region" description="Helical" evidence="1">
    <location>
        <begin position="257"/>
        <end position="275"/>
    </location>
</feature>
<proteinExistence type="predicted"/>
<feature type="transmembrane region" description="Helical" evidence="1">
    <location>
        <begin position="565"/>
        <end position="586"/>
    </location>
</feature>
<dbReference type="Proteomes" id="UP000594261">
    <property type="component" value="Chromosome 5"/>
</dbReference>
<dbReference type="InParanoid" id="A0A7N2R463"/>
<feature type="transmembrane region" description="Helical" evidence="1">
    <location>
        <begin position="362"/>
        <end position="384"/>
    </location>
</feature>
<organism evidence="3 4">
    <name type="scientific">Quercus lobata</name>
    <name type="common">Valley oak</name>
    <dbReference type="NCBI Taxonomy" id="97700"/>
    <lineage>
        <taxon>Eukaryota</taxon>
        <taxon>Viridiplantae</taxon>
        <taxon>Streptophyta</taxon>
        <taxon>Embryophyta</taxon>
        <taxon>Tracheophyta</taxon>
        <taxon>Spermatophyta</taxon>
        <taxon>Magnoliopsida</taxon>
        <taxon>eudicotyledons</taxon>
        <taxon>Gunneridae</taxon>
        <taxon>Pentapetalae</taxon>
        <taxon>rosids</taxon>
        <taxon>fabids</taxon>
        <taxon>Fagales</taxon>
        <taxon>Fagaceae</taxon>
        <taxon>Quercus</taxon>
    </lineage>
</organism>
<dbReference type="EMBL" id="LRBV02000005">
    <property type="status" value="NOT_ANNOTATED_CDS"/>
    <property type="molecule type" value="Genomic_DNA"/>
</dbReference>
<feature type="transmembrane region" description="Helical" evidence="1">
    <location>
        <begin position="331"/>
        <end position="350"/>
    </location>
</feature>
<feature type="transmembrane region" description="Helical" evidence="1">
    <location>
        <begin position="66"/>
        <end position="89"/>
    </location>
</feature>
<dbReference type="InterPro" id="IPR007658">
    <property type="entry name" value="DUF594"/>
</dbReference>
<feature type="transmembrane region" description="Helical" evidence="1">
    <location>
        <begin position="140"/>
        <end position="159"/>
    </location>
</feature>
<dbReference type="Pfam" id="PF04578">
    <property type="entry name" value="DUF594"/>
    <property type="match status" value="1"/>
</dbReference>
<keyword evidence="4" id="KW-1185">Reference proteome</keyword>
<feature type="transmembrane region" description="Helical" evidence="1">
    <location>
        <begin position="36"/>
        <end position="54"/>
    </location>
</feature>
<evidence type="ECO:0000313" key="3">
    <source>
        <dbReference type="EnsemblPlants" id="QL05p006128:mrna:CDS:1"/>
    </source>
</evidence>
<feature type="domain" description="DUF4220" evidence="2">
    <location>
        <begin position="72"/>
        <end position="429"/>
    </location>
</feature>
<dbReference type="Pfam" id="PF13968">
    <property type="entry name" value="DUF4220"/>
    <property type="match status" value="1"/>
</dbReference>
<keyword evidence="1" id="KW-1133">Transmembrane helix</keyword>
<evidence type="ECO:0000313" key="4">
    <source>
        <dbReference type="Proteomes" id="UP000594261"/>
    </source>
</evidence>
<evidence type="ECO:0000259" key="2">
    <source>
        <dbReference type="Pfam" id="PF13968"/>
    </source>
</evidence>
<dbReference type="Gramene" id="QL05p006128:mrna">
    <property type="protein sequence ID" value="QL05p006128:mrna:CDS:1"/>
    <property type="gene ID" value="QL05p006128"/>
</dbReference>
<reference evidence="3" key="2">
    <citation type="submission" date="2021-01" db="UniProtKB">
        <authorList>
            <consortium name="EnsemblPlants"/>
        </authorList>
    </citation>
    <scope>IDENTIFICATION</scope>
</reference>
<dbReference type="InterPro" id="IPR025315">
    <property type="entry name" value="DUF4220"/>
</dbReference>
<feature type="transmembrane region" description="Helical" evidence="1">
    <location>
        <begin position="165"/>
        <end position="184"/>
    </location>
</feature>
<keyword evidence="1" id="KW-0472">Membrane</keyword>
<name>A0A7N2R463_QUELO</name>
<dbReference type="AlphaFoldDB" id="A0A7N2R463"/>
<reference evidence="3 4" key="1">
    <citation type="journal article" date="2016" name="G3 (Bethesda)">
        <title>First Draft Assembly and Annotation of the Genome of a California Endemic Oak Quercus lobata Nee (Fagaceae).</title>
        <authorList>
            <person name="Sork V.L."/>
            <person name="Fitz-Gibbon S.T."/>
            <person name="Puiu D."/>
            <person name="Crepeau M."/>
            <person name="Gugger P.F."/>
            <person name="Sherman R."/>
            <person name="Stevens K."/>
            <person name="Langley C.H."/>
            <person name="Pellegrini M."/>
            <person name="Salzberg S.L."/>
        </authorList>
    </citation>
    <scope>NUCLEOTIDE SEQUENCE [LARGE SCALE GENOMIC DNA]</scope>
    <source>
        <strain evidence="3 4">cv. SW786</strain>
    </source>
</reference>
<protein>
    <recommendedName>
        <fullName evidence="2">DUF4220 domain-containing protein</fullName>
    </recommendedName>
</protein>
<dbReference type="PANTHER" id="PTHR31325">
    <property type="entry name" value="OS01G0798800 PROTEIN-RELATED"/>
    <property type="match status" value="1"/>
</dbReference>
<dbReference type="OMA" id="MEVEGHW"/>
<sequence length="723" mass="82899">MFHNSSPLVVGGLFFIKKRKIMQIFPESVTKLWNEWELRVMVIFSLIFQILLILMGKSRKYSAAIWIRIILWIAYLSADWVATVSLGVLSNKSGDLKGHSAEADYVISAFWAPFLLLHLGGPDTITAYSLEDNELWLRHLLGFAVQVGVAFYVFLRAWISSTLNFLAIPIFIAGIIKFGERVWILRYTSSEHFIDSMLPNPDPGPNYARYMEEYSSKKAEGFKISSGTVIAARTEANNSDTTARDDTNTEAFILEKALYFFQIFMLLCVDLILSFHDVLNSQSFFQNISCDEAFKVIEVELGFMYDVFYTKAVVVYSFVYGFLTRFSLCCISLRCISFFSIISAFVAFLITEKQAYSTVDVIITYVLLVGAIVLELYAVFLLLCSDWTLIWLSKHENRVGKFLYRAISLIPLTKKRRWSNTMAQYGLIRFCLKDKPAKRSFIPRGLCIYKLLEKHLYKYSVNVPSELKKLIFELSLEKSKRASNFKAFKELCACRGVQVLKQENGLDQISKEKSKILEESVEVEFDQSILLWHIATDLCYHFDQGENSNSTNGTNRTASKLLSDYMLYLLVMCPFMLPNGIGLIRFRDTCAEAIEFFKERKSISNVKKACTTLLKVSTEIPPSEVKGDRSKSVLFDACRLAKCLQSLVTEEQWENDKKWELISHVWVEMLSYAASQCRWNLHGQQLRRGGELLTHVWLLLAHLGITEQFQISQGYARAKLIVQ</sequence>